<dbReference type="RefSeq" id="WP_377495084.1">
    <property type="nucleotide sequence ID" value="NZ_JBHMDO010000023.1"/>
</dbReference>
<dbReference type="InterPro" id="IPR012337">
    <property type="entry name" value="RNaseH-like_sf"/>
</dbReference>
<evidence type="ECO:0000313" key="1">
    <source>
        <dbReference type="EMBL" id="MFB9327113.1"/>
    </source>
</evidence>
<proteinExistence type="predicted"/>
<reference evidence="1 2" key="1">
    <citation type="submission" date="2024-09" db="EMBL/GenBank/DDBJ databases">
        <authorList>
            <person name="Sun Q."/>
            <person name="Mori K."/>
        </authorList>
    </citation>
    <scope>NUCLEOTIDE SEQUENCE [LARGE SCALE GENOMIC DNA]</scope>
    <source>
        <strain evidence="1 2">TISTR 2452</strain>
    </source>
</reference>
<dbReference type="Gene3D" id="3.30.420.10">
    <property type="entry name" value="Ribonuclease H-like superfamily/Ribonuclease H"/>
    <property type="match status" value="1"/>
</dbReference>
<keyword evidence="2" id="KW-1185">Reference proteome</keyword>
<comment type="caution">
    <text evidence="1">The sequence shown here is derived from an EMBL/GenBank/DDBJ whole genome shotgun (WGS) entry which is preliminary data.</text>
</comment>
<gene>
    <name evidence="1" type="ORF">ACFFSY_14390</name>
</gene>
<dbReference type="EMBL" id="JBHMDO010000023">
    <property type="protein sequence ID" value="MFB9327113.1"/>
    <property type="molecule type" value="Genomic_DNA"/>
</dbReference>
<organism evidence="1 2">
    <name type="scientific">Paenibacillus aurantiacus</name>
    <dbReference type="NCBI Taxonomy" id="1936118"/>
    <lineage>
        <taxon>Bacteria</taxon>
        <taxon>Bacillati</taxon>
        <taxon>Bacillota</taxon>
        <taxon>Bacilli</taxon>
        <taxon>Bacillales</taxon>
        <taxon>Paenibacillaceae</taxon>
        <taxon>Paenibacillus</taxon>
    </lineage>
</organism>
<sequence>MDITKDPLIQKAYAIPRLRQHIVNKGTMYLYCDYAGFAERNVYGTAVCAVYNRTVRVAAKKLPIERDQGSIYGEMMAIVLSLETLADALLEHRPNNAVIYTDCSRISRLLAQDRFAHPQDEVGRNELLAALRDLHRRYPEVDVQIKYMRSHRKNNHLHRIAHNAARKAADAPII</sequence>
<dbReference type="Proteomes" id="UP001589747">
    <property type="component" value="Unassembled WGS sequence"/>
</dbReference>
<dbReference type="SUPFAM" id="SSF53098">
    <property type="entry name" value="Ribonuclease H-like"/>
    <property type="match status" value="1"/>
</dbReference>
<dbReference type="InterPro" id="IPR036397">
    <property type="entry name" value="RNaseH_sf"/>
</dbReference>
<evidence type="ECO:0008006" key="3">
    <source>
        <dbReference type="Google" id="ProtNLM"/>
    </source>
</evidence>
<accession>A0ABV5KPF6</accession>
<name>A0ABV5KPF6_9BACL</name>
<evidence type="ECO:0000313" key="2">
    <source>
        <dbReference type="Proteomes" id="UP001589747"/>
    </source>
</evidence>
<protein>
    <recommendedName>
        <fullName evidence="3">RNase H type-1 domain-containing protein</fullName>
    </recommendedName>
</protein>